<dbReference type="SUPFAM" id="SSF52540">
    <property type="entry name" value="P-loop containing nucleoside triphosphate hydrolases"/>
    <property type="match status" value="2"/>
</dbReference>
<dbReference type="PANTHER" id="PTHR13710:SF105">
    <property type="entry name" value="ATP-DEPENDENT DNA HELICASE Q1"/>
    <property type="match status" value="1"/>
</dbReference>
<feature type="region of interest" description="Disordered" evidence="11">
    <location>
        <begin position="523"/>
        <end position="611"/>
    </location>
</feature>
<evidence type="ECO:0000256" key="11">
    <source>
        <dbReference type="SAM" id="MobiDB-lite"/>
    </source>
</evidence>
<evidence type="ECO:0000256" key="9">
    <source>
        <dbReference type="ARBA" id="ARBA00034617"/>
    </source>
</evidence>
<keyword evidence="3 10" id="KW-0547">Nucleotide-binding</keyword>
<dbReference type="Pfam" id="PF00270">
    <property type="entry name" value="DEAD"/>
    <property type="match status" value="1"/>
</dbReference>
<keyword evidence="15" id="KW-1185">Reference proteome</keyword>
<evidence type="ECO:0000256" key="4">
    <source>
        <dbReference type="ARBA" id="ARBA00022801"/>
    </source>
</evidence>
<keyword evidence="10" id="KW-0539">Nucleus</keyword>
<keyword evidence="2" id="KW-0479">Metal-binding</keyword>
<comment type="similarity">
    <text evidence="1 10">Belongs to the helicase family. RecQ subfamily.</text>
</comment>
<dbReference type="InterPro" id="IPR036388">
    <property type="entry name" value="WH-like_DNA-bd_sf"/>
</dbReference>
<dbReference type="InterPro" id="IPR001650">
    <property type="entry name" value="Helicase_C-like"/>
</dbReference>
<dbReference type="EMBL" id="JARQWQ010000010">
    <property type="protein sequence ID" value="KAK2569354.1"/>
    <property type="molecule type" value="Genomic_DNA"/>
</dbReference>
<dbReference type="FunFam" id="1.10.10.10:FF:000306">
    <property type="entry name" value="ATP-dependent DNA helicase"/>
    <property type="match status" value="1"/>
</dbReference>
<evidence type="ECO:0000256" key="5">
    <source>
        <dbReference type="ARBA" id="ARBA00022806"/>
    </source>
</evidence>
<dbReference type="GO" id="GO:0003677">
    <property type="term" value="F:DNA binding"/>
    <property type="evidence" value="ECO:0007669"/>
    <property type="project" value="UniProtKB-KW"/>
</dbReference>
<keyword evidence="4 10" id="KW-0378">Hydrolase</keyword>
<feature type="domain" description="Helicase ATP-binding" evidence="12">
    <location>
        <begin position="96"/>
        <end position="260"/>
    </location>
</feature>
<dbReference type="PROSITE" id="PS51194">
    <property type="entry name" value="HELICASE_CTER"/>
    <property type="match status" value="1"/>
</dbReference>
<dbReference type="CDD" id="cd18015">
    <property type="entry name" value="DEXHc_RecQ1"/>
    <property type="match status" value="1"/>
</dbReference>
<comment type="caution">
    <text evidence="14">The sequence shown here is derived from an EMBL/GenBank/DDBJ whole genome shotgun (WGS) entry which is preliminary data.</text>
</comment>
<evidence type="ECO:0000256" key="1">
    <source>
        <dbReference type="ARBA" id="ARBA00005446"/>
    </source>
</evidence>
<dbReference type="NCBIfam" id="TIGR00614">
    <property type="entry name" value="recQ_fam"/>
    <property type="match status" value="1"/>
</dbReference>
<dbReference type="GO" id="GO:0005634">
    <property type="term" value="C:nucleus"/>
    <property type="evidence" value="ECO:0007669"/>
    <property type="project" value="UniProtKB-SubCell"/>
</dbReference>
<dbReference type="InterPro" id="IPR014001">
    <property type="entry name" value="Helicase_ATP-bd"/>
</dbReference>
<dbReference type="GO" id="GO:0046872">
    <property type="term" value="F:metal ion binding"/>
    <property type="evidence" value="ECO:0007669"/>
    <property type="project" value="UniProtKB-KW"/>
</dbReference>
<gene>
    <name evidence="14" type="ORF">P5673_006275</name>
</gene>
<reference evidence="14" key="2">
    <citation type="journal article" date="2023" name="Science">
        <title>Genomic signatures of disease resistance in endangered staghorn corals.</title>
        <authorList>
            <person name="Vollmer S.V."/>
            <person name="Selwyn J.D."/>
            <person name="Despard B.A."/>
            <person name="Roesel C.L."/>
        </authorList>
    </citation>
    <scope>NUCLEOTIDE SEQUENCE</scope>
    <source>
        <strain evidence="14">K2</strain>
    </source>
</reference>
<keyword evidence="5 10" id="KW-0347">Helicase</keyword>
<evidence type="ECO:0000259" key="13">
    <source>
        <dbReference type="PROSITE" id="PS51194"/>
    </source>
</evidence>
<comment type="catalytic activity">
    <reaction evidence="10">
        <text>ATP + H2O = ADP + phosphate + H(+)</text>
        <dbReference type="Rhea" id="RHEA:13065"/>
        <dbReference type="ChEBI" id="CHEBI:15377"/>
        <dbReference type="ChEBI" id="CHEBI:15378"/>
        <dbReference type="ChEBI" id="CHEBI:30616"/>
        <dbReference type="ChEBI" id="CHEBI:43474"/>
        <dbReference type="ChEBI" id="CHEBI:456216"/>
    </reaction>
</comment>
<dbReference type="Pfam" id="PF16124">
    <property type="entry name" value="RecQ_Zn_bind"/>
    <property type="match status" value="1"/>
</dbReference>
<evidence type="ECO:0000256" key="10">
    <source>
        <dbReference type="RuleBase" id="RU364117"/>
    </source>
</evidence>
<dbReference type="GO" id="GO:0043138">
    <property type="term" value="F:3'-5' DNA helicase activity"/>
    <property type="evidence" value="ECO:0007669"/>
    <property type="project" value="UniProtKB-EC"/>
</dbReference>
<evidence type="ECO:0000259" key="12">
    <source>
        <dbReference type="PROSITE" id="PS51192"/>
    </source>
</evidence>
<dbReference type="InterPro" id="IPR032284">
    <property type="entry name" value="RecQ_Zn-bd"/>
</dbReference>
<reference evidence="14" key="1">
    <citation type="journal article" date="2023" name="G3 (Bethesda)">
        <title>Whole genome assembly and annotation of the endangered Caribbean coral Acropora cervicornis.</title>
        <authorList>
            <person name="Selwyn J.D."/>
            <person name="Vollmer S.V."/>
        </authorList>
    </citation>
    <scope>NUCLEOTIDE SEQUENCE</scope>
    <source>
        <strain evidence="14">K2</strain>
    </source>
</reference>
<name>A0AAD9QXI4_ACRCE</name>
<evidence type="ECO:0000313" key="15">
    <source>
        <dbReference type="Proteomes" id="UP001249851"/>
    </source>
</evidence>
<evidence type="ECO:0000313" key="14">
    <source>
        <dbReference type="EMBL" id="KAK2569354.1"/>
    </source>
</evidence>
<dbReference type="Gene3D" id="1.10.10.10">
    <property type="entry name" value="Winged helix-like DNA-binding domain superfamily/Winged helix DNA-binding domain"/>
    <property type="match status" value="1"/>
</dbReference>
<comment type="subcellular location">
    <subcellularLocation>
        <location evidence="10">Nucleus</location>
    </subcellularLocation>
</comment>
<dbReference type="SMART" id="SM00490">
    <property type="entry name" value="HELICc"/>
    <property type="match status" value="1"/>
</dbReference>
<dbReference type="PROSITE" id="PS51192">
    <property type="entry name" value="HELICASE_ATP_BIND_1"/>
    <property type="match status" value="1"/>
</dbReference>
<dbReference type="Pfam" id="PF00271">
    <property type="entry name" value="Helicase_C"/>
    <property type="match status" value="1"/>
</dbReference>
<dbReference type="GO" id="GO:0016787">
    <property type="term" value="F:hydrolase activity"/>
    <property type="evidence" value="ECO:0007669"/>
    <property type="project" value="UniProtKB-KW"/>
</dbReference>
<feature type="domain" description="Helicase C-terminal" evidence="13">
    <location>
        <begin position="215"/>
        <end position="376"/>
    </location>
</feature>
<dbReference type="FunFam" id="3.40.50.300:FF:001389">
    <property type="entry name" value="ATP-dependent DNA helicase RecQ"/>
    <property type="match status" value="1"/>
</dbReference>
<sequence length="611" mass="68923">MELAKELDEIDLELKDIETNVESLLKRQVFLQSRKQLIQAQISSGAVDNSLPSTSAKKEDNQNWSVRTFPWSEKIEKAREDIFKIKKFRPLQLECMNASMAGKDCILIMPTGGGKSLCFQLPSVISKGMTLVISPLISLMEDQLMALKELKIDSALLNSKCSKEEVNSVQSAMVDKKSGLKLLYVTPEKIAKSKRFMAKLEKMFEVHCTSQWGHDFRPDYKFLGILKQQFPGVPMLGLTATATSKVIADVKKILGLQEDCKDSVSISSSLMSRGIKAACYHGDLDGPSRSYVVVATVAFGMGIDKPDVRFVIHHSLSKSMENYYQESGRAGRDDNRSHCILFYRPFDVFQQSAMVFTEQTGLENLYGMLAYCHDLKTCRRTLTGRHFSEQWKSDECHEMCDNCRRTGDQSDGSRVPFVQREITNYCKDILLILERASSLSERVTANKLVDLWCGKGKSNLRVRDVKTPDLSREDCERVIVDMLLEGVLREDFHFTPYSTISYLLPGPKAGLIHSGKRLYMDFRDDSDSKSTPKKAKKRQSNRPSHSKTSNASKSKMAKTDGELVRNPSETTVENDDDENDSVSCAKRMKPSKQLFIDDSDDDDTSEIVVLD</sequence>
<proteinExistence type="inferred from homology"/>
<dbReference type="GO" id="GO:0005524">
    <property type="term" value="F:ATP binding"/>
    <property type="evidence" value="ECO:0007669"/>
    <property type="project" value="UniProtKB-KW"/>
</dbReference>
<dbReference type="PANTHER" id="PTHR13710">
    <property type="entry name" value="DNA HELICASE RECQ FAMILY MEMBER"/>
    <property type="match status" value="1"/>
</dbReference>
<evidence type="ECO:0000256" key="2">
    <source>
        <dbReference type="ARBA" id="ARBA00022723"/>
    </source>
</evidence>
<dbReference type="InterPro" id="IPR004589">
    <property type="entry name" value="DNA_helicase_ATP-dep_RecQ"/>
</dbReference>
<accession>A0AAD9QXI4</accession>
<protein>
    <recommendedName>
        <fullName evidence="10">ATP-dependent DNA helicase</fullName>
        <ecNumber evidence="10">5.6.2.4</ecNumber>
    </recommendedName>
</protein>
<comment type="catalytic activity">
    <reaction evidence="9 10">
        <text>Couples ATP hydrolysis with the unwinding of duplex DNA by translocating in the 3'-5' direction.</text>
        <dbReference type="EC" id="5.6.2.4"/>
    </reaction>
</comment>
<dbReference type="InterPro" id="IPR027417">
    <property type="entry name" value="P-loop_NTPase"/>
</dbReference>
<keyword evidence="6 10" id="KW-0067">ATP-binding</keyword>
<evidence type="ECO:0000256" key="6">
    <source>
        <dbReference type="ARBA" id="ARBA00022840"/>
    </source>
</evidence>
<evidence type="ECO:0000256" key="7">
    <source>
        <dbReference type="ARBA" id="ARBA00023125"/>
    </source>
</evidence>
<evidence type="ECO:0000256" key="8">
    <source>
        <dbReference type="ARBA" id="ARBA00023235"/>
    </source>
</evidence>
<dbReference type="GO" id="GO:0005737">
    <property type="term" value="C:cytoplasm"/>
    <property type="evidence" value="ECO:0007669"/>
    <property type="project" value="TreeGrafter"/>
</dbReference>
<keyword evidence="7" id="KW-0238">DNA-binding</keyword>
<dbReference type="Gene3D" id="3.40.50.300">
    <property type="entry name" value="P-loop containing nucleotide triphosphate hydrolases"/>
    <property type="match status" value="2"/>
</dbReference>
<feature type="compositionally biased region" description="Polar residues" evidence="11">
    <location>
        <begin position="541"/>
        <end position="553"/>
    </location>
</feature>
<dbReference type="SMART" id="SM00487">
    <property type="entry name" value="DEXDc"/>
    <property type="match status" value="1"/>
</dbReference>
<dbReference type="GO" id="GO:0000724">
    <property type="term" value="P:double-strand break repair via homologous recombination"/>
    <property type="evidence" value="ECO:0007669"/>
    <property type="project" value="TreeGrafter"/>
</dbReference>
<evidence type="ECO:0000256" key="3">
    <source>
        <dbReference type="ARBA" id="ARBA00022741"/>
    </source>
</evidence>
<keyword evidence="8" id="KW-0413">Isomerase</keyword>
<dbReference type="EC" id="5.6.2.4" evidence="10"/>
<dbReference type="GO" id="GO:0009378">
    <property type="term" value="F:four-way junction helicase activity"/>
    <property type="evidence" value="ECO:0007669"/>
    <property type="project" value="TreeGrafter"/>
</dbReference>
<organism evidence="14 15">
    <name type="scientific">Acropora cervicornis</name>
    <name type="common">Staghorn coral</name>
    <dbReference type="NCBI Taxonomy" id="6130"/>
    <lineage>
        <taxon>Eukaryota</taxon>
        <taxon>Metazoa</taxon>
        <taxon>Cnidaria</taxon>
        <taxon>Anthozoa</taxon>
        <taxon>Hexacorallia</taxon>
        <taxon>Scleractinia</taxon>
        <taxon>Astrocoeniina</taxon>
        <taxon>Acroporidae</taxon>
        <taxon>Acropora</taxon>
    </lineage>
</organism>
<dbReference type="AlphaFoldDB" id="A0AAD9QXI4"/>
<feature type="compositionally biased region" description="Basic residues" evidence="11">
    <location>
        <begin position="531"/>
        <end position="540"/>
    </location>
</feature>
<dbReference type="Proteomes" id="UP001249851">
    <property type="component" value="Unassembled WGS sequence"/>
</dbReference>
<dbReference type="InterPro" id="IPR011545">
    <property type="entry name" value="DEAD/DEAH_box_helicase_dom"/>
</dbReference>
<dbReference type="GO" id="GO:0005694">
    <property type="term" value="C:chromosome"/>
    <property type="evidence" value="ECO:0007669"/>
    <property type="project" value="TreeGrafter"/>
</dbReference>